<accession>A0ABR9SPA0</accession>
<gene>
    <name evidence="1" type="ORF">IQK56_07160</name>
</gene>
<sequence length="150" mass="16133">MPDYNELKRLAEAATPQEFDTAEEKSGNGYIECPHCGGSGEVEIEADYCNYDGAAIGVQFYGIGHEFGAAEAYYRAANPAAVLTLIADLERNQRMLLAACMDMGAIGNALGADMNADGDELLGMVVELKAERDRLREDRDGLLEAGAHLL</sequence>
<comment type="caution">
    <text evidence="1">The sequence shown here is derived from an EMBL/GenBank/DDBJ whole genome shotgun (WGS) entry which is preliminary data.</text>
</comment>
<name>A0ABR9SPA0_9PSED</name>
<dbReference type="Proteomes" id="UP000613075">
    <property type="component" value="Unassembled WGS sequence"/>
</dbReference>
<evidence type="ECO:0000313" key="1">
    <source>
        <dbReference type="EMBL" id="MBE8590725.1"/>
    </source>
</evidence>
<organism evidence="1 2">
    <name type="scientific">Pseudomonas cyclaminis</name>
    <dbReference type="NCBI Taxonomy" id="2781239"/>
    <lineage>
        <taxon>Bacteria</taxon>
        <taxon>Pseudomonadati</taxon>
        <taxon>Pseudomonadota</taxon>
        <taxon>Gammaproteobacteria</taxon>
        <taxon>Pseudomonadales</taxon>
        <taxon>Pseudomonadaceae</taxon>
        <taxon>Pseudomonas</taxon>
    </lineage>
</organism>
<keyword evidence="2" id="KW-1185">Reference proteome</keyword>
<protein>
    <submittedName>
        <fullName evidence="1">Uncharacterized protein</fullName>
    </submittedName>
</protein>
<dbReference type="EMBL" id="JADDUM010000041">
    <property type="protein sequence ID" value="MBE8590725.1"/>
    <property type="molecule type" value="Genomic_DNA"/>
</dbReference>
<reference evidence="1 2" key="1">
    <citation type="submission" date="2020-10" db="EMBL/GenBank/DDBJ databases">
        <title>The draft genomes of Cyclamen pathogen Pseudomonas sp.</title>
        <authorList>
            <person name="Fujikawa T."/>
            <person name="Sawada H."/>
        </authorList>
    </citation>
    <scope>NUCLEOTIDE SEQUENCE [LARGE SCALE GENOMIC DNA]</scope>
    <source>
        <strain evidence="1 2">MAFF 301449</strain>
    </source>
</reference>
<evidence type="ECO:0000313" key="2">
    <source>
        <dbReference type="Proteomes" id="UP000613075"/>
    </source>
</evidence>
<proteinExistence type="predicted"/>
<dbReference type="RefSeq" id="WP_193863667.1">
    <property type="nucleotide sequence ID" value="NZ_JADDUM010000041.1"/>
</dbReference>